<reference evidence="10 11" key="1">
    <citation type="journal article" date="2018" name="Emerg. Microbes Infect.">
        <title>Genomic analysis of oral Campylobacter concisus strains identified a potential bacterial molecular marker associated with active Crohn's disease.</title>
        <authorList>
            <person name="Liu F."/>
            <person name="Ma R."/>
            <person name="Tay C.Y.A."/>
            <person name="Octavia S."/>
            <person name="Lan R."/>
            <person name="Chung H.K.L."/>
            <person name="Riordan S.M."/>
            <person name="Grimm M.C."/>
            <person name="Leong R.W."/>
            <person name="Tanaka M.M."/>
            <person name="Connor S."/>
            <person name="Zhang L."/>
        </authorList>
    </citation>
    <scope>NUCLEOTIDE SEQUENCE [LARGE SCALE GENOMIC DNA]</scope>
    <source>
        <strain evidence="10 11">P10CDO-S2</strain>
    </source>
</reference>
<comment type="subcellular location">
    <subcellularLocation>
        <location evidence="1">Cell membrane</location>
        <topology evidence="1">Multi-pass membrane protein</topology>
    </subcellularLocation>
</comment>
<protein>
    <submittedName>
        <fullName evidence="10">Threonine/serine exporter</fullName>
    </submittedName>
</protein>
<accession>A0A7S9NEH1</accession>
<proteinExistence type="inferred from homology"/>
<keyword evidence="3" id="KW-0997">Cell inner membrane</keyword>
<dbReference type="InterPro" id="IPR024528">
    <property type="entry name" value="ThrE_2"/>
</dbReference>
<organism evidence="10 11">
    <name type="scientific">Campylobacter concisus</name>
    <dbReference type="NCBI Taxonomy" id="199"/>
    <lineage>
        <taxon>Bacteria</taxon>
        <taxon>Pseudomonadati</taxon>
        <taxon>Campylobacterota</taxon>
        <taxon>Epsilonproteobacteria</taxon>
        <taxon>Campylobacterales</taxon>
        <taxon>Campylobacteraceae</taxon>
        <taxon>Campylobacter</taxon>
    </lineage>
</organism>
<dbReference type="RefSeq" id="WP_107793145.1">
    <property type="nucleotide sequence ID" value="NZ_CP049274.1"/>
</dbReference>
<dbReference type="PANTHER" id="PTHR34390">
    <property type="entry name" value="UPF0442 PROTEIN YJJB-RELATED"/>
    <property type="match status" value="1"/>
</dbReference>
<evidence type="ECO:0000256" key="5">
    <source>
        <dbReference type="ARBA" id="ARBA00022989"/>
    </source>
</evidence>
<dbReference type="AlphaFoldDB" id="A0A7S9NEH1"/>
<dbReference type="GO" id="GO:0005886">
    <property type="term" value="C:plasma membrane"/>
    <property type="evidence" value="ECO:0007669"/>
    <property type="project" value="UniProtKB-SubCell"/>
</dbReference>
<keyword evidence="5 8" id="KW-1133">Transmembrane helix</keyword>
<evidence type="ECO:0000256" key="4">
    <source>
        <dbReference type="ARBA" id="ARBA00022692"/>
    </source>
</evidence>
<gene>
    <name evidence="10" type="ORF">CVT06_03980</name>
</gene>
<comment type="similarity">
    <text evidence="7">Belongs to the ThrE exporter (TC 2.A.79) family.</text>
</comment>
<dbReference type="Pfam" id="PF12821">
    <property type="entry name" value="ThrE_2"/>
    <property type="match status" value="1"/>
</dbReference>
<keyword evidence="4 8" id="KW-0812">Transmembrane</keyword>
<evidence type="ECO:0000256" key="7">
    <source>
        <dbReference type="ARBA" id="ARBA00034125"/>
    </source>
</evidence>
<dbReference type="GO" id="GO:0015744">
    <property type="term" value="P:succinate transport"/>
    <property type="evidence" value="ECO:0007669"/>
    <property type="project" value="TreeGrafter"/>
</dbReference>
<name>A0A7S9NEH1_9BACT</name>
<evidence type="ECO:0000256" key="1">
    <source>
        <dbReference type="ARBA" id="ARBA00004651"/>
    </source>
</evidence>
<feature type="transmembrane region" description="Helical" evidence="8">
    <location>
        <begin position="89"/>
        <end position="112"/>
    </location>
</feature>
<evidence type="ECO:0000256" key="6">
    <source>
        <dbReference type="ARBA" id="ARBA00023136"/>
    </source>
</evidence>
<evidence type="ECO:0000256" key="8">
    <source>
        <dbReference type="SAM" id="Phobius"/>
    </source>
</evidence>
<evidence type="ECO:0000256" key="3">
    <source>
        <dbReference type="ARBA" id="ARBA00022519"/>
    </source>
</evidence>
<feature type="transmembrane region" description="Helical" evidence="8">
    <location>
        <begin position="132"/>
        <end position="153"/>
    </location>
</feature>
<keyword evidence="6 8" id="KW-0472">Membrane</keyword>
<evidence type="ECO:0000259" key="9">
    <source>
        <dbReference type="Pfam" id="PF12821"/>
    </source>
</evidence>
<evidence type="ECO:0000313" key="11">
    <source>
        <dbReference type="Proteomes" id="UP000594630"/>
    </source>
</evidence>
<sequence length="177" mass="19193">MFELFTATLIDGAFAAVAGLGFAYASSPPKRTLVFCALLAAFAHASRFWIMQMGFFNISVATLIVSFLSGILGMLFAKRLKVPAEIIAFPALLPMVPGVYAYKGILALFSFLNEPDIAKKNEYLIIFFDNAITTTTVSLALGVGVSVVLILFYDQSLMITRGAKCDLATRKVSKKTN</sequence>
<evidence type="ECO:0000313" key="10">
    <source>
        <dbReference type="EMBL" id="QPH84293.1"/>
    </source>
</evidence>
<dbReference type="PANTHER" id="PTHR34390:SF1">
    <property type="entry name" value="SUCCINATE TRANSPORTER SUBUNIT YJJB-RELATED"/>
    <property type="match status" value="1"/>
</dbReference>
<evidence type="ECO:0000256" key="2">
    <source>
        <dbReference type="ARBA" id="ARBA00022475"/>
    </source>
</evidence>
<feature type="domain" description="Threonine/Serine exporter ThrE" evidence="9">
    <location>
        <begin position="13"/>
        <end position="148"/>
    </location>
</feature>
<dbReference type="EMBL" id="CP049274">
    <property type="protein sequence ID" value="QPH84293.1"/>
    <property type="molecule type" value="Genomic_DNA"/>
</dbReference>
<feature type="transmembrane region" description="Helical" evidence="8">
    <location>
        <begin position="32"/>
        <end position="50"/>
    </location>
</feature>
<keyword evidence="2" id="KW-1003">Cell membrane</keyword>
<feature type="transmembrane region" description="Helical" evidence="8">
    <location>
        <begin position="6"/>
        <end position="25"/>
    </location>
</feature>
<feature type="transmembrane region" description="Helical" evidence="8">
    <location>
        <begin position="56"/>
        <end position="77"/>
    </location>
</feature>
<dbReference type="InterPro" id="IPR050539">
    <property type="entry name" value="ThrE_Dicarb/AminoAcid_Exp"/>
</dbReference>
<dbReference type="Proteomes" id="UP000594630">
    <property type="component" value="Chromosome"/>
</dbReference>